<organism evidence="10 11">
    <name type="scientific">Aristolochia fimbriata</name>
    <name type="common">White veined hardy Dutchman's pipe vine</name>
    <dbReference type="NCBI Taxonomy" id="158543"/>
    <lineage>
        <taxon>Eukaryota</taxon>
        <taxon>Viridiplantae</taxon>
        <taxon>Streptophyta</taxon>
        <taxon>Embryophyta</taxon>
        <taxon>Tracheophyta</taxon>
        <taxon>Spermatophyta</taxon>
        <taxon>Magnoliopsida</taxon>
        <taxon>Magnoliidae</taxon>
        <taxon>Piperales</taxon>
        <taxon>Aristolochiaceae</taxon>
        <taxon>Aristolochia</taxon>
    </lineage>
</organism>
<dbReference type="SUPFAM" id="SSF52821">
    <property type="entry name" value="Rhodanese/Cell cycle control phosphatase"/>
    <property type="match status" value="1"/>
</dbReference>
<dbReference type="GO" id="GO:0009535">
    <property type="term" value="C:chloroplast thylakoid membrane"/>
    <property type="evidence" value="ECO:0007669"/>
    <property type="project" value="UniProtKB-ARBA"/>
</dbReference>
<gene>
    <name evidence="10" type="ORF">H6P81_014462</name>
</gene>
<keyword evidence="5" id="KW-0812">Transmembrane</keyword>
<dbReference type="Proteomes" id="UP000825729">
    <property type="component" value="Unassembled WGS sequence"/>
</dbReference>
<dbReference type="AlphaFoldDB" id="A0AAV7EHX5"/>
<dbReference type="FunFam" id="3.40.250.10:FF:000044">
    <property type="entry name" value="Rhodanese-like domain-containing protein 4, chloroplastic"/>
    <property type="match status" value="1"/>
</dbReference>
<keyword evidence="7" id="KW-1133">Transmembrane helix</keyword>
<evidence type="ECO:0000256" key="5">
    <source>
        <dbReference type="ARBA" id="ARBA00022692"/>
    </source>
</evidence>
<evidence type="ECO:0000256" key="3">
    <source>
        <dbReference type="ARBA" id="ARBA00022528"/>
    </source>
</evidence>
<sequence length="450" mass="47444">MEVLNAAGLAVVSAYKPAVSVERRAGESRKLFSVPSVSSFKFPKFVDSEACPPLLRGGLVLLSNVLASIPAKSLTYEEALGQSVGSPLSDGTVDLDVSGLIDGIVKLGVENPPIIAGGLAVLAVPLVFSQVFKKSKPWGVESASSAYAKLSEDPNAQLLDIRGRKEVREVGSPDIRSLKKKPVSVVYEGGDKPSFLNKLASKFKEPENTTLFILDKYDGNSELVAELVTLNGFKAAFAIKDGAEGPRGWKNSRLPWIPPKKSLSFDFGEVLDAIGGGSGDGPDAFSLTLGLAAATGLGLLAFTEVETVLQLLGSAALVQIVTKKLLFAEDRKKTLKEVDEFVTTKVAPAELLDEIKMIGKALLPAPIDGKALLPAPAEGSSDVVPAASPAEKTDEAPTVKAEAAVEPQQINSVPKAEIKEESISGMKRSLSPYPNYPDFKPPTSPSPSQP</sequence>
<dbReference type="InterPro" id="IPR044240">
    <property type="entry name" value="STR4-like"/>
</dbReference>
<name>A0AAV7EHX5_ARIFI</name>
<feature type="region of interest" description="Disordered" evidence="9">
    <location>
        <begin position="376"/>
        <end position="450"/>
    </location>
</feature>
<proteinExistence type="predicted"/>
<dbReference type="PANTHER" id="PTHR47377:SF1">
    <property type="entry name" value="RHODANESE-LIKE DOMAIN-CONTAINING PROTEIN 4, CHLOROPLASTIC"/>
    <property type="match status" value="1"/>
</dbReference>
<evidence type="ECO:0000256" key="1">
    <source>
        <dbReference type="ARBA" id="ARBA00004229"/>
    </source>
</evidence>
<reference evidence="10 11" key="1">
    <citation type="submission" date="2021-07" db="EMBL/GenBank/DDBJ databases">
        <title>The Aristolochia fimbriata genome: insights into angiosperm evolution, floral development and chemical biosynthesis.</title>
        <authorList>
            <person name="Jiao Y."/>
        </authorList>
    </citation>
    <scope>NUCLEOTIDE SEQUENCE [LARGE SCALE GENOMIC DNA]</scope>
    <source>
        <strain evidence="10">IBCAS-2021</strain>
        <tissue evidence="10">Leaf</tissue>
    </source>
</reference>
<evidence type="ECO:0000256" key="4">
    <source>
        <dbReference type="ARBA" id="ARBA00022640"/>
    </source>
</evidence>
<evidence type="ECO:0000256" key="6">
    <source>
        <dbReference type="ARBA" id="ARBA00022946"/>
    </source>
</evidence>
<evidence type="ECO:0000256" key="2">
    <source>
        <dbReference type="ARBA" id="ARBA00004370"/>
    </source>
</evidence>
<dbReference type="EMBL" id="JAINDJ010000005">
    <property type="protein sequence ID" value="KAG9448334.1"/>
    <property type="molecule type" value="Genomic_DNA"/>
</dbReference>
<evidence type="ECO:0000313" key="11">
    <source>
        <dbReference type="Proteomes" id="UP000825729"/>
    </source>
</evidence>
<accession>A0AAV7EHX5</accession>
<evidence type="ECO:0008006" key="12">
    <source>
        <dbReference type="Google" id="ProtNLM"/>
    </source>
</evidence>
<evidence type="ECO:0000256" key="9">
    <source>
        <dbReference type="SAM" id="MobiDB-lite"/>
    </source>
</evidence>
<evidence type="ECO:0000313" key="10">
    <source>
        <dbReference type="EMBL" id="KAG9448334.1"/>
    </source>
</evidence>
<keyword evidence="3" id="KW-0150">Chloroplast</keyword>
<dbReference type="InterPro" id="IPR036873">
    <property type="entry name" value="Rhodanese-like_dom_sf"/>
</dbReference>
<keyword evidence="4" id="KW-0934">Plastid</keyword>
<evidence type="ECO:0000256" key="8">
    <source>
        <dbReference type="ARBA" id="ARBA00023136"/>
    </source>
</evidence>
<feature type="compositionally biased region" description="Pro residues" evidence="9">
    <location>
        <begin position="439"/>
        <end position="450"/>
    </location>
</feature>
<keyword evidence="6" id="KW-0809">Transit peptide</keyword>
<protein>
    <recommendedName>
        <fullName evidence="12">Rhodanese-like domain-containing protein 4, chloroplastic</fullName>
    </recommendedName>
</protein>
<evidence type="ECO:0000256" key="7">
    <source>
        <dbReference type="ARBA" id="ARBA00022989"/>
    </source>
</evidence>
<dbReference type="Gene3D" id="3.40.250.10">
    <property type="entry name" value="Rhodanese-like domain"/>
    <property type="match status" value="1"/>
</dbReference>
<comment type="caution">
    <text evidence="10">The sequence shown here is derived from an EMBL/GenBank/DDBJ whole genome shotgun (WGS) entry which is preliminary data.</text>
</comment>
<comment type="subcellular location">
    <subcellularLocation>
        <location evidence="2">Membrane</location>
    </subcellularLocation>
    <subcellularLocation>
        <location evidence="1">Plastid</location>
        <location evidence="1">Chloroplast</location>
    </subcellularLocation>
</comment>
<keyword evidence="8" id="KW-0472">Membrane</keyword>
<dbReference type="PANTHER" id="PTHR47377">
    <property type="entry name" value="RHODANESE-LIKE DOMAIN-CONTAINING PROTEIN 4, CHLOROPLASTIC"/>
    <property type="match status" value="1"/>
</dbReference>
<keyword evidence="11" id="KW-1185">Reference proteome</keyword>